<dbReference type="InterPro" id="IPR009057">
    <property type="entry name" value="Homeodomain-like_sf"/>
</dbReference>
<sequence>MSLRNRELLQLLAVVNSRLGEDVSLPALARWAHRSRFDLHRRLRQLTGQTPKAYTTRVRLARAAGDLLAGDRRVSVIAFDHGFGSHEVFTRTFTRHLGRSPQSYRARGLHVAGRHIAAVHASAVRSAAPCISLYRISIIERKPAVPLDISVRDLPTIHALVMRRRVTRDEIAAALGECLPAVFDYAQRNGLAIAGPPFARYPEVGMGSLVIEGGITIAEPPSTPLDDGIEALVIPAGRAAVTIHRGPYDGLPESYQQVEKWMRDQGLSAAGAPWETYLTDPGDHPDPATWETEIVQPVR</sequence>
<organism evidence="5 6">
    <name type="scientific">Paractinoplanes tereljensis</name>
    <dbReference type="NCBI Taxonomy" id="571912"/>
    <lineage>
        <taxon>Bacteria</taxon>
        <taxon>Bacillati</taxon>
        <taxon>Actinomycetota</taxon>
        <taxon>Actinomycetes</taxon>
        <taxon>Micromonosporales</taxon>
        <taxon>Micromonosporaceae</taxon>
        <taxon>Paractinoplanes</taxon>
    </lineage>
</organism>
<dbReference type="InterPro" id="IPR018060">
    <property type="entry name" value="HTH_AraC"/>
</dbReference>
<dbReference type="SMART" id="SM00342">
    <property type="entry name" value="HTH_ARAC"/>
    <property type="match status" value="1"/>
</dbReference>
<protein>
    <recommendedName>
        <fullName evidence="4">HTH araC/xylS-type domain-containing protein</fullName>
    </recommendedName>
</protein>
<keyword evidence="1" id="KW-0805">Transcription regulation</keyword>
<dbReference type="PROSITE" id="PS01124">
    <property type="entry name" value="HTH_ARAC_FAMILY_2"/>
    <property type="match status" value="1"/>
</dbReference>
<dbReference type="SUPFAM" id="SSF55136">
    <property type="entry name" value="Probable bacterial effector-binding domain"/>
    <property type="match status" value="1"/>
</dbReference>
<dbReference type="InterPro" id="IPR010499">
    <property type="entry name" value="AraC_E-bd"/>
</dbReference>
<keyword evidence="3" id="KW-0804">Transcription</keyword>
<dbReference type="Gene3D" id="3.20.80.10">
    <property type="entry name" value="Regulatory factor, effector binding domain"/>
    <property type="match status" value="1"/>
</dbReference>
<dbReference type="GO" id="GO:0043565">
    <property type="term" value="F:sequence-specific DNA binding"/>
    <property type="evidence" value="ECO:0007669"/>
    <property type="project" value="InterPro"/>
</dbReference>
<comment type="caution">
    <text evidence="5">The sequence shown here is derived from an EMBL/GenBank/DDBJ whole genome shotgun (WGS) entry which is preliminary data.</text>
</comment>
<evidence type="ECO:0000256" key="3">
    <source>
        <dbReference type="ARBA" id="ARBA00023163"/>
    </source>
</evidence>
<dbReference type="Pfam" id="PF12833">
    <property type="entry name" value="HTH_18"/>
    <property type="match status" value="1"/>
</dbReference>
<dbReference type="SMART" id="SM00871">
    <property type="entry name" value="AraC_E_bind"/>
    <property type="match status" value="1"/>
</dbReference>
<gene>
    <name evidence="5" type="ORF">Ate02nite_27270</name>
</gene>
<keyword evidence="2" id="KW-0238">DNA-binding</keyword>
<evidence type="ECO:0000256" key="1">
    <source>
        <dbReference type="ARBA" id="ARBA00023015"/>
    </source>
</evidence>
<dbReference type="EMBL" id="BOMY01000020">
    <property type="protein sequence ID" value="GIF19997.1"/>
    <property type="molecule type" value="Genomic_DNA"/>
</dbReference>
<evidence type="ECO:0000256" key="2">
    <source>
        <dbReference type="ARBA" id="ARBA00023125"/>
    </source>
</evidence>
<dbReference type="Gene3D" id="1.10.10.60">
    <property type="entry name" value="Homeodomain-like"/>
    <property type="match status" value="1"/>
</dbReference>
<dbReference type="InterPro" id="IPR029442">
    <property type="entry name" value="GyrI-like"/>
</dbReference>
<feature type="domain" description="HTH araC/xylS-type" evidence="4">
    <location>
        <begin position="9"/>
        <end position="107"/>
    </location>
</feature>
<keyword evidence="6" id="KW-1185">Reference proteome</keyword>
<dbReference type="InterPro" id="IPR018062">
    <property type="entry name" value="HTH_AraC-typ_CS"/>
</dbReference>
<dbReference type="PROSITE" id="PS00041">
    <property type="entry name" value="HTH_ARAC_FAMILY_1"/>
    <property type="match status" value="1"/>
</dbReference>
<evidence type="ECO:0000313" key="6">
    <source>
        <dbReference type="Proteomes" id="UP000623608"/>
    </source>
</evidence>
<dbReference type="SUPFAM" id="SSF46689">
    <property type="entry name" value="Homeodomain-like"/>
    <property type="match status" value="1"/>
</dbReference>
<dbReference type="Pfam" id="PF06445">
    <property type="entry name" value="GyrI-like"/>
    <property type="match status" value="1"/>
</dbReference>
<evidence type="ECO:0000313" key="5">
    <source>
        <dbReference type="EMBL" id="GIF19997.1"/>
    </source>
</evidence>
<name>A0A919NLG2_9ACTN</name>
<reference evidence="5" key="1">
    <citation type="submission" date="2021-01" db="EMBL/GenBank/DDBJ databases">
        <title>Whole genome shotgun sequence of Actinoplanes tereljensis NBRC 105297.</title>
        <authorList>
            <person name="Komaki H."/>
            <person name="Tamura T."/>
        </authorList>
    </citation>
    <scope>NUCLEOTIDE SEQUENCE</scope>
    <source>
        <strain evidence="5">NBRC 105297</strain>
    </source>
</reference>
<accession>A0A919NLG2</accession>
<dbReference type="InterPro" id="IPR011256">
    <property type="entry name" value="Reg_factor_effector_dom_sf"/>
</dbReference>
<dbReference type="PANTHER" id="PTHR40055:SF1">
    <property type="entry name" value="TRANSCRIPTIONAL REGULATOR YGIV-RELATED"/>
    <property type="match status" value="1"/>
</dbReference>
<dbReference type="PANTHER" id="PTHR40055">
    <property type="entry name" value="TRANSCRIPTIONAL REGULATOR YGIV-RELATED"/>
    <property type="match status" value="1"/>
</dbReference>
<dbReference type="RefSeq" id="WP_203805226.1">
    <property type="nucleotide sequence ID" value="NZ_BOMY01000020.1"/>
</dbReference>
<dbReference type="AlphaFoldDB" id="A0A919NLG2"/>
<dbReference type="InterPro" id="IPR050908">
    <property type="entry name" value="SmbC-like"/>
</dbReference>
<proteinExistence type="predicted"/>
<evidence type="ECO:0000259" key="4">
    <source>
        <dbReference type="PROSITE" id="PS01124"/>
    </source>
</evidence>
<dbReference type="Proteomes" id="UP000623608">
    <property type="component" value="Unassembled WGS sequence"/>
</dbReference>
<dbReference type="GO" id="GO:0003700">
    <property type="term" value="F:DNA-binding transcription factor activity"/>
    <property type="evidence" value="ECO:0007669"/>
    <property type="project" value="InterPro"/>
</dbReference>